<reference evidence="2" key="1">
    <citation type="submission" date="2022-11" db="UniProtKB">
        <authorList>
            <consortium name="WormBaseParasite"/>
        </authorList>
    </citation>
    <scope>IDENTIFICATION</scope>
</reference>
<accession>A0A915PD59</accession>
<proteinExistence type="predicted"/>
<dbReference type="Proteomes" id="UP000887581">
    <property type="component" value="Unplaced"/>
</dbReference>
<dbReference type="WBParaSite" id="sdigi.contig1132.g10211.t1">
    <property type="protein sequence ID" value="sdigi.contig1132.g10211.t1"/>
    <property type="gene ID" value="sdigi.contig1132.g10211"/>
</dbReference>
<evidence type="ECO:0000313" key="2">
    <source>
        <dbReference type="WBParaSite" id="sdigi.contig1132.g10211.t1"/>
    </source>
</evidence>
<sequence length="166" mass="19622">MPKYAKSSVYRVEQENSKVIFEMNLKDMLALDKELDTFKPDLHVKLVAENMKRPFCLYDWKYQYLFNQYYVRTTDNDVCLLHYIDKDTLKDMGQRNANNGYLYHSYPGNGFYPIDYSYLFLENNSCAYVEVEVRFELSITISESMSVISDKRTVHSHPTVRISTSN</sequence>
<protein>
    <submittedName>
        <fullName evidence="2">Uncharacterized protein</fullName>
    </submittedName>
</protein>
<organism evidence="1 2">
    <name type="scientific">Setaria digitata</name>
    <dbReference type="NCBI Taxonomy" id="48799"/>
    <lineage>
        <taxon>Eukaryota</taxon>
        <taxon>Metazoa</taxon>
        <taxon>Ecdysozoa</taxon>
        <taxon>Nematoda</taxon>
        <taxon>Chromadorea</taxon>
        <taxon>Rhabditida</taxon>
        <taxon>Spirurina</taxon>
        <taxon>Spiruromorpha</taxon>
        <taxon>Filarioidea</taxon>
        <taxon>Setariidae</taxon>
        <taxon>Setaria</taxon>
    </lineage>
</organism>
<dbReference type="AlphaFoldDB" id="A0A915PD59"/>
<keyword evidence="1" id="KW-1185">Reference proteome</keyword>
<name>A0A915PD59_9BILA</name>
<evidence type="ECO:0000313" key="1">
    <source>
        <dbReference type="Proteomes" id="UP000887581"/>
    </source>
</evidence>